<accession>A0AC34QVS7</accession>
<proteinExistence type="predicted"/>
<sequence>MNVFIRTSFQVERRCKFTCNKGFTYHTSDDPDQAENHLLKSTSSYIVKATALNGDHHCFVPKIVQDYYYLQIGRRFINLGIQFKALPAQCQVPILLTRIDRITTIKLWCKKKSTEKTVLCTKIKKKFAVKKLLFQLFIHSNPYFNIFDERGNTITNSYETTQEIINPYLPLIVINTDQTISGYHFNNGAIVQWQKMPTIIDFDSSGKELVLQQKPNKTGKTIDFSMYFSIFFNEYAQANDYTRDAIGHYYIHLRHEKILRADYFLKHFLKSYIETIDFFSGETNSLIMLRVENQVILNGIPMFEGIKDTMNVRLRQYSWLNDIYRMK</sequence>
<dbReference type="WBParaSite" id="JU765_v2.g19785.t1">
    <property type="protein sequence ID" value="JU765_v2.g19785.t1"/>
    <property type="gene ID" value="JU765_v2.g19785"/>
</dbReference>
<protein>
    <submittedName>
        <fullName evidence="2">Uncharacterized protein</fullName>
    </submittedName>
</protein>
<organism evidence="1 2">
    <name type="scientific">Panagrolaimus sp. JU765</name>
    <dbReference type="NCBI Taxonomy" id="591449"/>
    <lineage>
        <taxon>Eukaryota</taxon>
        <taxon>Metazoa</taxon>
        <taxon>Ecdysozoa</taxon>
        <taxon>Nematoda</taxon>
        <taxon>Chromadorea</taxon>
        <taxon>Rhabditida</taxon>
        <taxon>Tylenchina</taxon>
        <taxon>Panagrolaimomorpha</taxon>
        <taxon>Panagrolaimoidea</taxon>
        <taxon>Panagrolaimidae</taxon>
        <taxon>Panagrolaimus</taxon>
    </lineage>
</organism>
<dbReference type="Proteomes" id="UP000887576">
    <property type="component" value="Unplaced"/>
</dbReference>
<evidence type="ECO:0000313" key="1">
    <source>
        <dbReference type="Proteomes" id="UP000887576"/>
    </source>
</evidence>
<evidence type="ECO:0000313" key="2">
    <source>
        <dbReference type="WBParaSite" id="JU765_v2.g19785.t1"/>
    </source>
</evidence>
<name>A0AC34QVS7_9BILA</name>
<reference evidence="2" key="1">
    <citation type="submission" date="2022-11" db="UniProtKB">
        <authorList>
            <consortium name="WormBaseParasite"/>
        </authorList>
    </citation>
    <scope>IDENTIFICATION</scope>
</reference>